<keyword evidence="1" id="KW-0812">Transmembrane</keyword>
<dbReference type="AlphaFoldDB" id="S9XCI9"/>
<feature type="signal peptide" evidence="2">
    <location>
        <begin position="1"/>
        <end position="24"/>
    </location>
</feature>
<keyword evidence="2" id="KW-0732">Signal</keyword>
<evidence type="ECO:0000256" key="2">
    <source>
        <dbReference type="SAM" id="SignalP"/>
    </source>
</evidence>
<dbReference type="STRING" id="653667.S9XCI9"/>
<keyword evidence="1" id="KW-1133">Transmembrane helix</keyword>
<proteinExistence type="predicted"/>
<organism evidence="3 4">
    <name type="scientific">Schizosaccharomyces cryophilus (strain OY26 / ATCC MYA-4695 / CBS 11777 / NBRC 106824 / NRRL Y48691)</name>
    <name type="common">Fission yeast</name>
    <dbReference type="NCBI Taxonomy" id="653667"/>
    <lineage>
        <taxon>Eukaryota</taxon>
        <taxon>Fungi</taxon>
        <taxon>Dikarya</taxon>
        <taxon>Ascomycota</taxon>
        <taxon>Taphrinomycotina</taxon>
        <taxon>Schizosaccharomycetes</taxon>
        <taxon>Schizosaccharomycetales</taxon>
        <taxon>Schizosaccharomycetaceae</taxon>
        <taxon>Schizosaccharomyces</taxon>
    </lineage>
</organism>
<name>S9XCI9_SCHCR</name>
<dbReference type="EMBL" id="KE546991">
    <property type="protein sequence ID" value="EPY51571.1"/>
    <property type="molecule type" value="Genomic_DNA"/>
</dbReference>
<keyword evidence="1" id="KW-0472">Membrane</keyword>
<keyword evidence="4" id="KW-1185">Reference proteome</keyword>
<dbReference type="HOGENOM" id="CLU_2224731_0_0_1"/>
<sequence>MSSRTKFITVFLLLASLLGHTAKSAHRFISTSDACESLPIAIKVECLTITLAFCLLTIFFAAPLRCIVLCKWTTKTVDNSYLSYRINFLRIKELRDTYVPHGIKSS</sequence>
<evidence type="ECO:0000313" key="4">
    <source>
        <dbReference type="Proteomes" id="UP000015464"/>
    </source>
</evidence>
<gene>
    <name evidence="3" type="ORF">SPOG_05758</name>
</gene>
<dbReference type="RefSeq" id="XP_013024145.1">
    <property type="nucleotide sequence ID" value="XM_013168691.1"/>
</dbReference>
<feature type="transmembrane region" description="Helical" evidence="1">
    <location>
        <begin position="40"/>
        <end position="62"/>
    </location>
</feature>
<evidence type="ECO:0000256" key="1">
    <source>
        <dbReference type="SAM" id="Phobius"/>
    </source>
</evidence>
<accession>S9XCI9</accession>
<evidence type="ECO:0000313" key="3">
    <source>
        <dbReference type="EMBL" id="EPY51571.1"/>
    </source>
</evidence>
<dbReference type="GeneID" id="25039469"/>
<dbReference type="Proteomes" id="UP000015464">
    <property type="component" value="Unassembled WGS sequence"/>
</dbReference>
<dbReference type="OrthoDB" id="5364001at2759"/>
<dbReference type="OMA" id="RCIVLCK"/>
<feature type="chain" id="PRO_5004559891" evidence="2">
    <location>
        <begin position="25"/>
        <end position="106"/>
    </location>
</feature>
<reference evidence="3 4" key="1">
    <citation type="journal article" date="2011" name="Science">
        <title>Comparative functional genomics of the fission yeasts.</title>
        <authorList>
            <person name="Rhind N."/>
            <person name="Chen Z."/>
            <person name="Yassour M."/>
            <person name="Thompson D.A."/>
            <person name="Haas B.J."/>
            <person name="Habib N."/>
            <person name="Wapinski I."/>
            <person name="Roy S."/>
            <person name="Lin M.F."/>
            <person name="Heiman D.I."/>
            <person name="Young S.K."/>
            <person name="Furuya K."/>
            <person name="Guo Y."/>
            <person name="Pidoux A."/>
            <person name="Chen H.M."/>
            <person name="Robbertse B."/>
            <person name="Goldberg J.M."/>
            <person name="Aoki K."/>
            <person name="Bayne E.H."/>
            <person name="Berlin A.M."/>
            <person name="Desjardins C.A."/>
            <person name="Dobbs E."/>
            <person name="Dukaj L."/>
            <person name="Fan L."/>
            <person name="FitzGerald M.G."/>
            <person name="French C."/>
            <person name="Gujja S."/>
            <person name="Hansen K."/>
            <person name="Keifenheim D."/>
            <person name="Levin J.Z."/>
            <person name="Mosher R.A."/>
            <person name="Mueller C.A."/>
            <person name="Pfiffner J."/>
            <person name="Priest M."/>
            <person name="Russ C."/>
            <person name="Smialowska A."/>
            <person name="Swoboda P."/>
            <person name="Sykes S.M."/>
            <person name="Vaughn M."/>
            <person name="Vengrova S."/>
            <person name="Yoder R."/>
            <person name="Zeng Q."/>
            <person name="Allshire R."/>
            <person name="Baulcombe D."/>
            <person name="Birren B.W."/>
            <person name="Brown W."/>
            <person name="Ekwall K."/>
            <person name="Kellis M."/>
            <person name="Leatherwood J."/>
            <person name="Levin H."/>
            <person name="Margalit H."/>
            <person name="Martienssen R."/>
            <person name="Nieduszynski C.A."/>
            <person name="Spatafora J.W."/>
            <person name="Friedman N."/>
            <person name="Dalgaard J.Z."/>
            <person name="Baumann P."/>
            <person name="Niki H."/>
            <person name="Regev A."/>
            <person name="Nusbaum C."/>
        </authorList>
    </citation>
    <scope>NUCLEOTIDE SEQUENCE [LARGE SCALE GENOMIC DNA]</scope>
    <source>
        <strain evidence="4">OY26 / ATCC MYA-4695 / CBS 11777 / NBRC 106824 / NRRL Y48691</strain>
    </source>
</reference>
<protein>
    <submittedName>
        <fullName evidence="3">Protein involved in protein folding in the ER</fullName>
    </submittedName>
</protein>